<name>A0A8S5M2V1_9CAUD</name>
<protein>
    <submittedName>
        <fullName evidence="1">Uncharacterized protein</fullName>
    </submittedName>
</protein>
<reference evidence="1" key="1">
    <citation type="journal article" date="2021" name="Proc. Natl. Acad. Sci. U.S.A.">
        <title>A Catalog of Tens of Thousands of Viruses from Human Metagenomes Reveals Hidden Associations with Chronic Diseases.</title>
        <authorList>
            <person name="Tisza M.J."/>
            <person name="Buck C.B."/>
        </authorList>
    </citation>
    <scope>NUCLEOTIDE SEQUENCE</scope>
    <source>
        <strain evidence="1">CtOVO10</strain>
    </source>
</reference>
<evidence type="ECO:0000313" key="1">
    <source>
        <dbReference type="EMBL" id="DAD76641.1"/>
    </source>
</evidence>
<dbReference type="EMBL" id="BK014806">
    <property type="protein sequence ID" value="DAD76641.1"/>
    <property type="molecule type" value="Genomic_DNA"/>
</dbReference>
<accession>A0A8S5M2V1</accession>
<sequence length="77" mass="8440">MKTTLKDIRRYVTTNAAEDLTKKRFAEIDALRVAECGFDTIAYNTGIYGVTGVLVKGNTSGKLYAVTARTSALFQVM</sequence>
<proteinExistence type="predicted"/>
<organism evidence="1">
    <name type="scientific">Siphoviridae sp. ctOVO10</name>
    <dbReference type="NCBI Taxonomy" id="2826311"/>
    <lineage>
        <taxon>Viruses</taxon>
        <taxon>Duplodnaviria</taxon>
        <taxon>Heunggongvirae</taxon>
        <taxon>Uroviricota</taxon>
        <taxon>Caudoviricetes</taxon>
    </lineage>
</organism>